<evidence type="ECO:0000313" key="2">
    <source>
        <dbReference type="Proteomes" id="UP000187012"/>
    </source>
</evidence>
<evidence type="ECO:0000313" key="1">
    <source>
        <dbReference type="EMBL" id="SIT38389.1"/>
    </source>
</evidence>
<gene>
    <name evidence="1" type="ORF">BN2475_150067</name>
</gene>
<name>A0A1N7RTE5_9BURK</name>
<dbReference type="EMBL" id="CYGX02000015">
    <property type="protein sequence ID" value="SIT38389.1"/>
    <property type="molecule type" value="Genomic_DNA"/>
</dbReference>
<protein>
    <submittedName>
        <fullName evidence="1">Uncharacterized protein</fullName>
    </submittedName>
</protein>
<dbReference type="Proteomes" id="UP000187012">
    <property type="component" value="Unassembled WGS sequence"/>
</dbReference>
<accession>A0A1N7RTE5</accession>
<organism evidence="1 2">
    <name type="scientific">Paraburkholderia ribeironis</name>
    <dbReference type="NCBI Taxonomy" id="1247936"/>
    <lineage>
        <taxon>Bacteria</taxon>
        <taxon>Pseudomonadati</taxon>
        <taxon>Pseudomonadota</taxon>
        <taxon>Betaproteobacteria</taxon>
        <taxon>Burkholderiales</taxon>
        <taxon>Burkholderiaceae</taxon>
        <taxon>Paraburkholderia</taxon>
    </lineage>
</organism>
<sequence length="42" mass="3808">MGGGAQAEAAYAVGSSPMVLVSGAAPRGAPPALSVHASVAGS</sequence>
<proteinExistence type="predicted"/>
<dbReference type="AlphaFoldDB" id="A0A1N7RTE5"/>
<keyword evidence="2" id="KW-1185">Reference proteome</keyword>
<reference evidence="1 2" key="1">
    <citation type="submission" date="2016-12" db="EMBL/GenBank/DDBJ databases">
        <authorList>
            <person name="Song W.-J."/>
            <person name="Kurnit D.M."/>
        </authorList>
    </citation>
    <scope>NUCLEOTIDE SEQUENCE [LARGE SCALE GENOMIC DNA]</scope>
    <source>
        <strain evidence="1 2">STM7296</strain>
    </source>
</reference>